<accession>A0ACC0EZ86</accession>
<gene>
    <name evidence="1" type="ORF">MJO28_000473</name>
</gene>
<keyword evidence="2" id="KW-1185">Reference proteome</keyword>
<name>A0ACC0EZ86_9BASI</name>
<evidence type="ECO:0000313" key="1">
    <source>
        <dbReference type="EMBL" id="KAI7962379.1"/>
    </source>
</evidence>
<protein>
    <submittedName>
        <fullName evidence="1">Uncharacterized protein</fullName>
    </submittedName>
</protein>
<dbReference type="Proteomes" id="UP001060170">
    <property type="component" value="Chromosome 1"/>
</dbReference>
<sequence>MDSARLSQELSSDSDSEDQHQFNPNSQRLQFLAAAGLVQRPITQRQQELPPPPPPDSTTNPTPSISFQTCPIPTQDTSPTRPHAPAENDPLSKMEAAFARYLNIQQDQPCTSGLSVSAPRQASRTRNASQSVSGHRPSSEQLKSARTPCQNWNTSSSHRPSSSGSAPPSTTNHIGFRSWLSGISKSVSTANTPSGLTWLPDRRQSSSSSSSSSGPSARFTHHSPDARRPSVSGPIHTVDELPEPRRPSVASNLALPSTIPSSHVDGHHGTRTWSSMIDPTILSQYTEKEKNRQEAIYELIKTESSFVESCEILTQVYYQELEPILGMRAMAIIFGNIEDIMLFGTTFLSALEERKQLDSLSIGFHHIQNVGDILVDYMQGVEVFKPYCSNQANAIRTLIHLKLNPFIANKLNSLKVKGLEFEHYLLQPMQRLTRYPLLISQIIKFTEEESQDYVRLNHALQKVQQVLVATNEAIREQEHEIALATLSEQLMIPGSDAKLNLATMTRFVGPRRLIREGVLTKPRSRKTFRAYLFNDFFLLAKTTITGGGGGGVVVGILESSCNSTSNSSNSNNTNQNRRKSQSIQMVMYRAPMALEECQLIPGKDDLSFTIVHHNESFSLKVPDGNIRSCLAWINDFKTARKNVFKALATRKSKRASWTTNEEKNEDEPTRLENSRKNKTERNHLYPPDYLNNTSSSIIQSHTDPLNMLLLQNSSSSSGLSSLNRSSIRLMM</sequence>
<comment type="caution">
    <text evidence="1">The sequence shown here is derived from an EMBL/GenBank/DDBJ whole genome shotgun (WGS) entry which is preliminary data.</text>
</comment>
<reference evidence="1 2" key="3">
    <citation type="journal article" date="2022" name="Microbiol. Spectr.">
        <title>Folding features and dynamics of 3D genome architecture in plant fungal pathogens.</title>
        <authorList>
            <person name="Xia C."/>
        </authorList>
    </citation>
    <scope>NUCLEOTIDE SEQUENCE [LARGE SCALE GENOMIC DNA]</scope>
    <source>
        <strain evidence="1 2">93-210</strain>
    </source>
</reference>
<dbReference type="EMBL" id="CM045865">
    <property type="protein sequence ID" value="KAI7962379.1"/>
    <property type="molecule type" value="Genomic_DNA"/>
</dbReference>
<proteinExistence type="predicted"/>
<reference evidence="2" key="2">
    <citation type="journal article" date="2018" name="Mol. Plant Microbe Interact.">
        <title>Genome sequence resources for the wheat stripe rust pathogen (Puccinia striiformis f. sp. tritici) and the barley stripe rust pathogen (Puccinia striiformis f. sp. hordei).</title>
        <authorList>
            <person name="Xia C."/>
            <person name="Wang M."/>
            <person name="Yin C."/>
            <person name="Cornejo O.E."/>
            <person name="Hulbert S.H."/>
            <person name="Chen X."/>
        </authorList>
    </citation>
    <scope>NUCLEOTIDE SEQUENCE [LARGE SCALE GENOMIC DNA]</scope>
    <source>
        <strain evidence="2">93-210</strain>
    </source>
</reference>
<reference evidence="2" key="1">
    <citation type="journal article" date="2018" name="BMC Genomics">
        <title>Genomic insights into host adaptation between the wheat stripe rust pathogen (Puccinia striiformis f. sp. tritici) and the barley stripe rust pathogen (Puccinia striiformis f. sp. hordei).</title>
        <authorList>
            <person name="Xia C."/>
            <person name="Wang M."/>
            <person name="Yin C."/>
            <person name="Cornejo O.E."/>
            <person name="Hulbert S.H."/>
            <person name="Chen X."/>
        </authorList>
    </citation>
    <scope>NUCLEOTIDE SEQUENCE [LARGE SCALE GENOMIC DNA]</scope>
    <source>
        <strain evidence="2">93-210</strain>
    </source>
</reference>
<evidence type="ECO:0000313" key="2">
    <source>
        <dbReference type="Proteomes" id="UP001060170"/>
    </source>
</evidence>
<organism evidence="1 2">
    <name type="scientific">Puccinia striiformis f. sp. tritici</name>
    <dbReference type="NCBI Taxonomy" id="168172"/>
    <lineage>
        <taxon>Eukaryota</taxon>
        <taxon>Fungi</taxon>
        <taxon>Dikarya</taxon>
        <taxon>Basidiomycota</taxon>
        <taxon>Pucciniomycotina</taxon>
        <taxon>Pucciniomycetes</taxon>
        <taxon>Pucciniales</taxon>
        <taxon>Pucciniaceae</taxon>
        <taxon>Puccinia</taxon>
    </lineage>
</organism>